<dbReference type="Pfam" id="PF21989">
    <property type="entry name" value="RA_2"/>
    <property type="match status" value="1"/>
</dbReference>
<dbReference type="InterPro" id="IPR001849">
    <property type="entry name" value="PH_domain"/>
</dbReference>
<dbReference type="SUPFAM" id="SSF54236">
    <property type="entry name" value="Ubiquitin-like"/>
    <property type="match status" value="1"/>
</dbReference>
<dbReference type="CDD" id="cd01259">
    <property type="entry name" value="PH_APBB1IP"/>
    <property type="match status" value="1"/>
</dbReference>
<feature type="compositionally biased region" description="Pro residues" evidence="1">
    <location>
        <begin position="922"/>
        <end position="937"/>
    </location>
</feature>
<feature type="domain" description="PH" evidence="2">
    <location>
        <begin position="525"/>
        <end position="634"/>
    </location>
</feature>
<dbReference type="GeneID" id="118423876"/>
<feature type="compositionally biased region" description="Low complexity" evidence="1">
    <location>
        <begin position="1089"/>
        <end position="1098"/>
    </location>
</feature>
<feature type="region of interest" description="Disordered" evidence="1">
    <location>
        <begin position="94"/>
        <end position="116"/>
    </location>
</feature>
<dbReference type="AlphaFoldDB" id="A0A9J7N3E6"/>
<dbReference type="InterPro" id="IPR029071">
    <property type="entry name" value="Ubiquitin-like_domsf"/>
</dbReference>
<dbReference type="InterPro" id="IPR000159">
    <property type="entry name" value="RA_dom"/>
</dbReference>
<name>A0A9J7N3E6_BRAFL</name>
<dbReference type="OrthoDB" id="6235964at2759"/>
<dbReference type="Pfam" id="PF00169">
    <property type="entry name" value="PH"/>
    <property type="match status" value="1"/>
</dbReference>
<feature type="compositionally biased region" description="Low complexity" evidence="1">
    <location>
        <begin position="1060"/>
        <end position="1079"/>
    </location>
</feature>
<feature type="region of interest" description="Disordered" evidence="1">
    <location>
        <begin position="264"/>
        <end position="312"/>
    </location>
</feature>
<feature type="region of interest" description="Disordered" evidence="1">
    <location>
        <begin position="671"/>
        <end position="783"/>
    </location>
</feature>
<evidence type="ECO:0000313" key="4">
    <source>
        <dbReference type="Proteomes" id="UP000001554"/>
    </source>
</evidence>
<dbReference type="PANTHER" id="PTHR11243">
    <property type="entry name" value="GROWTH FACTOR RECEPTOR-BOUND PROTEIN"/>
    <property type="match status" value="1"/>
</dbReference>
<feature type="compositionally biased region" description="Low complexity" evidence="1">
    <location>
        <begin position="673"/>
        <end position="696"/>
    </location>
</feature>
<dbReference type="CDD" id="cd01787">
    <property type="entry name" value="RA_MRL"/>
    <property type="match status" value="1"/>
</dbReference>
<feature type="domain" description="Ras-associating" evidence="3">
    <location>
        <begin position="396"/>
        <end position="483"/>
    </location>
</feature>
<feature type="region of interest" description="Disordered" evidence="1">
    <location>
        <begin position="221"/>
        <end position="251"/>
    </location>
</feature>
<dbReference type="RefSeq" id="XP_035688066.1">
    <property type="nucleotide sequence ID" value="XM_035832173.1"/>
</dbReference>
<dbReference type="Gene3D" id="2.30.29.30">
    <property type="entry name" value="Pleckstrin-homology domain (PH domain)/Phosphotyrosine-binding domain (PTB)"/>
    <property type="match status" value="1"/>
</dbReference>
<dbReference type="InterPro" id="IPR039664">
    <property type="entry name" value="GRB/APBB1IP"/>
</dbReference>
<feature type="compositionally biased region" description="Low complexity" evidence="1">
    <location>
        <begin position="1011"/>
        <end position="1034"/>
    </location>
</feature>
<evidence type="ECO:0000313" key="5">
    <source>
        <dbReference type="RefSeq" id="XP_035688066.1"/>
    </source>
</evidence>
<feature type="region of interest" description="Disordered" evidence="1">
    <location>
        <begin position="1"/>
        <end position="71"/>
    </location>
</feature>
<dbReference type="KEGG" id="bfo:118423876"/>
<feature type="compositionally biased region" description="Polar residues" evidence="1">
    <location>
        <begin position="733"/>
        <end position="752"/>
    </location>
</feature>
<feature type="compositionally biased region" description="Low complexity" evidence="1">
    <location>
        <begin position="816"/>
        <end position="829"/>
    </location>
</feature>
<organism evidence="4 5">
    <name type="scientific">Branchiostoma floridae</name>
    <name type="common">Florida lancelet</name>
    <name type="synonym">Amphioxus</name>
    <dbReference type="NCBI Taxonomy" id="7739"/>
    <lineage>
        <taxon>Eukaryota</taxon>
        <taxon>Metazoa</taxon>
        <taxon>Chordata</taxon>
        <taxon>Cephalochordata</taxon>
        <taxon>Leptocardii</taxon>
        <taxon>Amphioxiformes</taxon>
        <taxon>Branchiostomatidae</taxon>
        <taxon>Branchiostoma</taxon>
    </lineage>
</organism>
<accession>A0A9J7N3E6</accession>
<keyword evidence="4" id="KW-1185">Reference proteome</keyword>
<dbReference type="PANTHER" id="PTHR11243:SF23">
    <property type="entry name" value="LD06925P"/>
    <property type="match status" value="1"/>
</dbReference>
<proteinExistence type="predicted"/>
<feature type="compositionally biased region" description="Basic and acidic residues" evidence="1">
    <location>
        <begin position="1050"/>
        <end position="1059"/>
    </location>
</feature>
<feature type="compositionally biased region" description="Basic residues" evidence="1">
    <location>
        <begin position="1"/>
        <end position="20"/>
    </location>
</feature>
<dbReference type="GO" id="GO:0007165">
    <property type="term" value="P:signal transduction"/>
    <property type="evidence" value="ECO:0007669"/>
    <property type="project" value="InterPro"/>
</dbReference>
<feature type="region of interest" description="Disordered" evidence="1">
    <location>
        <begin position="843"/>
        <end position="1120"/>
    </location>
</feature>
<dbReference type="Proteomes" id="UP000001554">
    <property type="component" value="Chromosome 10"/>
</dbReference>
<dbReference type="SMART" id="SM00314">
    <property type="entry name" value="RA"/>
    <property type="match status" value="1"/>
</dbReference>
<dbReference type="InterPro" id="IPR011993">
    <property type="entry name" value="PH-like_dom_sf"/>
</dbReference>
<dbReference type="InterPro" id="IPR039665">
    <property type="entry name" value="PH_APBB1IP"/>
</dbReference>
<feature type="compositionally biased region" description="Basic and acidic residues" evidence="1">
    <location>
        <begin position="765"/>
        <end position="782"/>
    </location>
</feature>
<evidence type="ECO:0000259" key="2">
    <source>
        <dbReference type="PROSITE" id="PS50003"/>
    </source>
</evidence>
<sequence length="1120" mass="124094">MLKWRFKSMKGGLRKPRSSLRNRGMTVDQARAAGKVKKRVRWRLEPEVASDPDTLSGDDMDAEPDSDHEEDLDKMFTDWLGELEKMTKTLDVPASMEAKPKSPPPPAPPKPKHMDNWRFSTINLETTGDSELDALLGDLCAIQQDLSDTMGTQPATPPKPPAKVVQQQQQQQQVSTTTITQVQQTVVTNEVKTAVANGSVTDRLEGVSVGEPARIPQLPAAQSALPTQQRIEPPQVQVQQRTESEVSDPDAKLDDLLSQLEVGVTQEGGGPVTRPPRPPQKALSIRSEDSAFTEEEDSTLKTGPLSPLSGSVKHRLDSLKDELDTVEQLTELKLMDREASKIIHSIECRPPATLTESSHIANTTKHPTFVAEQKAEKVKAEKIRIALEKIKEASVQKLVVKVFMDDGNSKTLLVDETMKCYHVIVQLVDKNHCDPGPDWTLVEQIPDLYMERVLEDHEPLVQVLLNWTRDTNNKLLFLERRDKYLFFREPQFFLIDETESEASVELAQQGKDQLLEEFLASGKGIPELEGIMYLKSDGKKSWKKYYFMLRASGLYYNPKGKTKSSRDLSCLVQFDHVNVYYGLNFKKKYKAPTEFCFALKHPQIQAKSKYIKYFCCEEDRDMWHWVMGIRMAKYGDQLYQNYQEMQQDISRALPPSGTTATIQRSATNDSAMGSSISLQSTGSSSSSVSSSTLSSQGFAGEQKTGRRSVGDAFSEAWKKGETKHAIQAKSEPMSPTSPGGRSATLSISSTGSWGEHQRLSLPPRDSGRKTSGDRQPRPHSTKEQAVTLMKELEQVRSVGPSHSVPVQRPPIPPPFHLQQQQQQQQQDPQEVYEVMAPQVYEPMVKQSSPSAKPKAYVPQGGTATPMLHAAVPGAGRPPSLGVPSAGTPPSPAATVQPQRAIINTAIIQQRNSLRKSDGFQDLPPPPPPPKEGAPHPPIVQVSVQRTPSLPSQRSQPPLAPKHAGSLPMGIVPPQAQPPPVAAKPAAGMAKTKLPPPPPPKRSQDTKLTAEQQQQQQQQQYQQQQQQYQQQQQQQPQAAGRKTPALSLIADLRKTLEKQQQKIADAESQQQQQQALTPKTPDLPPPPPEFLEGLPSNKPSIKKKPPPPPKRSEQTYLSGNK</sequence>
<feature type="compositionally biased region" description="Polar residues" evidence="1">
    <location>
        <begin position="224"/>
        <end position="241"/>
    </location>
</feature>
<protein>
    <submittedName>
        <fullName evidence="5">Amyloid beta A4 precursor protein-binding family B member 1-interacting protein-like isoform X1</fullName>
    </submittedName>
</protein>
<dbReference type="PROSITE" id="PS50003">
    <property type="entry name" value="PH_DOMAIN"/>
    <property type="match status" value="1"/>
</dbReference>
<dbReference type="SMART" id="SM00233">
    <property type="entry name" value="PH"/>
    <property type="match status" value="1"/>
</dbReference>
<evidence type="ECO:0000259" key="3">
    <source>
        <dbReference type="PROSITE" id="PS50200"/>
    </source>
</evidence>
<dbReference type="GO" id="GO:0005886">
    <property type="term" value="C:plasma membrane"/>
    <property type="evidence" value="ECO:0000318"/>
    <property type="project" value="GO_Central"/>
</dbReference>
<evidence type="ECO:0000256" key="1">
    <source>
        <dbReference type="SAM" id="MobiDB-lite"/>
    </source>
</evidence>
<feature type="compositionally biased region" description="Acidic residues" evidence="1">
    <location>
        <begin position="56"/>
        <end position="70"/>
    </location>
</feature>
<dbReference type="SUPFAM" id="SSF50729">
    <property type="entry name" value="PH domain-like"/>
    <property type="match status" value="1"/>
</dbReference>
<reference evidence="5" key="2">
    <citation type="submission" date="2025-08" db="UniProtKB">
        <authorList>
            <consortium name="RefSeq"/>
        </authorList>
    </citation>
    <scope>IDENTIFICATION</scope>
    <source>
        <strain evidence="5">S238N-H82</strain>
        <tissue evidence="5">Testes</tissue>
    </source>
</reference>
<dbReference type="Gene3D" id="3.10.20.90">
    <property type="entry name" value="Phosphatidylinositol 3-kinase Catalytic Subunit, Chain A, domain 1"/>
    <property type="match status" value="1"/>
</dbReference>
<dbReference type="OMA" id="APTMYKF"/>
<dbReference type="GO" id="GO:0005829">
    <property type="term" value="C:cytosol"/>
    <property type="evidence" value="ECO:0000318"/>
    <property type="project" value="GO_Central"/>
</dbReference>
<feature type="region of interest" description="Disordered" evidence="1">
    <location>
        <begin position="798"/>
        <end position="829"/>
    </location>
</feature>
<gene>
    <name evidence="5" type="primary">LOC118423876</name>
</gene>
<feature type="compositionally biased region" description="Low complexity" evidence="1">
    <location>
        <begin position="944"/>
        <end position="956"/>
    </location>
</feature>
<reference evidence="4" key="1">
    <citation type="journal article" date="2020" name="Nat. Ecol. Evol.">
        <title>Deeply conserved synteny resolves early events in vertebrate evolution.</title>
        <authorList>
            <person name="Simakov O."/>
            <person name="Marletaz F."/>
            <person name="Yue J.X."/>
            <person name="O'Connell B."/>
            <person name="Jenkins J."/>
            <person name="Brandt A."/>
            <person name="Calef R."/>
            <person name="Tung C.H."/>
            <person name="Huang T.K."/>
            <person name="Schmutz J."/>
            <person name="Satoh N."/>
            <person name="Yu J.K."/>
            <person name="Putnam N.H."/>
            <person name="Green R.E."/>
            <person name="Rokhsar D.S."/>
        </authorList>
    </citation>
    <scope>NUCLEOTIDE SEQUENCE [LARGE SCALE GENOMIC DNA]</scope>
    <source>
        <strain evidence="4">S238N-H82</strain>
    </source>
</reference>
<dbReference type="PROSITE" id="PS50200">
    <property type="entry name" value="RA"/>
    <property type="match status" value="1"/>
</dbReference>